<feature type="transmembrane region" description="Helical" evidence="8">
    <location>
        <begin position="214"/>
        <end position="236"/>
    </location>
</feature>
<evidence type="ECO:0000256" key="6">
    <source>
        <dbReference type="ARBA" id="ARBA00023180"/>
    </source>
</evidence>
<feature type="transmembrane region" description="Helical" evidence="8">
    <location>
        <begin position="436"/>
        <end position="459"/>
    </location>
</feature>
<comment type="subcellular location">
    <subcellularLocation>
        <location evidence="1">Membrane</location>
        <topology evidence="1">Multi-pass membrane protein</topology>
    </subcellularLocation>
</comment>
<feature type="transmembrane region" description="Helical" evidence="8">
    <location>
        <begin position="332"/>
        <end position="356"/>
    </location>
</feature>
<dbReference type="AlphaFoldDB" id="A0AA39GR19"/>
<dbReference type="GO" id="GO:0022857">
    <property type="term" value="F:transmembrane transporter activity"/>
    <property type="evidence" value="ECO:0007669"/>
    <property type="project" value="InterPro"/>
</dbReference>
<dbReference type="InterPro" id="IPR011701">
    <property type="entry name" value="MFS"/>
</dbReference>
<dbReference type="PANTHER" id="PTHR23502">
    <property type="entry name" value="MAJOR FACILITATOR SUPERFAMILY"/>
    <property type="match status" value="1"/>
</dbReference>
<evidence type="ECO:0000313" key="10">
    <source>
        <dbReference type="EMBL" id="KAK0391975.1"/>
    </source>
</evidence>
<feature type="transmembrane region" description="Helical" evidence="8">
    <location>
        <begin position="64"/>
        <end position="85"/>
    </location>
</feature>
<feature type="transmembrane region" description="Helical" evidence="8">
    <location>
        <begin position="187"/>
        <end position="208"/>
    </location>
</feature>
<dbReference type="Proteomes" id="UP001175261">
    <property type="component" value="Unassembled WGS sequence"/>
</dbReference>
<feature type="transmembrane region" description="Helical" evidence="8">
    <location>
        <begin position="403"/>
        <end position="424"/>
    </location>
</feature>
<proteinExistence type="inferred from homology"/>
<evidence type="ECO:0000256" key="4">
    <source>
        <dbReference type="ARBA" id="ARBA00022989"/>
    </source>
</evidence>
<keyword evidence="4 8" id="KW-1133">Transmembrane helix</keyword>
<feature type="transmembrane region" description="Helical" evidence="8">
    <location>
        <begin position="97"/>
        <end position="119"/>
    </location>
</feature>
<keyword evidence="5 8" id="KW-0472">Membrane</keyword>
<evidence type="ECO:0000256" key="5">
    <source>
        <dbReference type="ARBA" id="ARBA00023136"/>
    </source>
</evidence>
<feature type="region of interest" description="Disordered" evidence="7">
    <location>
        <begin position="1"/>
        <end position="26"/>
    </location>
</feature>
<protein>
    <recommendedName>
        <fullName evidence="9">Major facilitator superfamily (MFS) profile domain-containing protein</fullName>
    </recommendedName>
</protein>
<evidence type="ECO:0000256" key="3">
    <source>
        <dbReference type="ARBA" id="ARBA00022692"/>
    </source>
</evidence>
<dbReference type="SUPFAM" id="SSF103473">
    <property type="entry name" value="MFS general substrate transporter"/>
    <property type="match status" value="1"/>
</dbReference>
<feature type="transmembrane region" description="Helical" evidence="8">
    <location>
        <begin position="285"/>
        <end position="312"/>
    </location>
</feature>
<keyword evidence="11" id="KW-1185">Reference proteome</keyword>
<gene>
    <name evidence="10" type="ORF">NLU13_1473</name>
</gene>
<organism evidence="10 11">
    <name type="scientific">Sarocladium strictum</name>
    <name type="common">Black bundle disease fungus</name>
    <name type="synonym">Acremonium strictum</name>
    <dbReference type="NCBI Taxonomy" id="5046"/>
    <lineage>
        <taxon>Eukaryota</taxon>
        <taxon>Fungi</taxon>
        <taxon>Dikarya</taxon>
        <taxon>Ascomycota</taxon>
        <taxon>Pezizomycotina</taxon>
        <taxon>Sordariomycetes</taxon>
        <taxon>Hypocreomycetidae</taxon>
        <taxon>Hypocreales</taxon>
        <taxon>Sarocladiaceae</taxon>
        <taxon>Sarocladium</taxon>
    </lineage>
</organism>
<dbReference type="GO" id="GO:0016020">
    <property type="term" value="C:membrane"/>
    <property type="evidence" value="ECO:0007669"/>
    <property type="project" value="UniProtKB-SubCell"/>
</dbReference>
<dbReference type="EMBL" id="JAPDFR010000001">
    <property type="protein sequence ID" value="KAK0391975.1"/>
    <property type="molecule type" value="Genomic_DNA"/>
</dbReference>
<dbReference type="Pfam" id="PF07690">
    <property type="entry name" value="MFS_1"/>
    <property type="match status" value="1"/>
</dbReference>
<comment type="caution">
    <text evidence="10">The sequence shown here is derived from an EMBL/GenBank/DDBJ whole genome shotgun (WGS) entry which is preliminary data.</text>
</comment>
<sequence length="501" mass="54402">MEAKVEHVPSSPSHSFEHGPHAAESATVATTAPLQVRDEHMGWDELEGTENPQNWPSKKKWTTIILVSAITFNQAMSATIFAPAVPAALSDLHASSASAAATLAVNVYVIGLAVGPLLLSPLSERYGRTPVMHGTNLLFLLASVLCAASVDLPMLLVARFLAGAATVSLGGGYVADVMEARLRQRAMNVWTIGPVLAPIVGPIIGGYISQNTSWRWTFGVLGITGAIATVVTVLFLEETYPPRLRYLKASRLRKQADAVGVPSPSSQSEQKESWKLLRSTMARPFHLSFTSPMLLIVSLFLAVAYSYMYIMFTTFSDIFHDTYGFNAGEVGLSYLGLGIGCLAGQYSLDLFMRRYLVANPSRGSSRGEEDEAQPERNLPVLMAAGALLAIGITWYGWALEYRTHWMVPILGTAVCGFAISLFFLGVQTYIVEVYTLYAASALAANTAVRCAFGLTVPLAAPHLYRRLGLGWGNTLLGFLAMAIVPVAYWMWRVSRQLRDRG</sequence>
<feature type="transmembrane region" description="Helical" evidence="8">
    <location>
        <begin position="131"/>
        <end position="150"/>
    </location>
</feature>
<feature type="domain" description="Major facilitator superfamily (MFS) profile" evidence="9">
    <location>
        <begin position="63"/>
        <end position="497"/>
    </location>
</feature>
<evidence type="ECO:0000259" key="9">
    <source>
        <dbReference type="PROSITE" id="PS50850"/>
    </source>
</evidence>
<accession>A0AA39GR19</accession>
<dbReference type="CDD" id="cd17323">
    <property type="entry name" value="MFS_Tpo1_MDR_like"/>
    <property type="match status" value="1"/>
</dbReference>
<dbReference type="InterPro" id="IPR036259">
    <property type="entry name" value="MFS_trans_sf"/>
</dbReference>
<feature type="transmembrane region" description="Helical" evidence="8">
    <location>
        <begin position="471"/>
        <end position="491"/>
    </location>
</feature>
<dbReference type="PANTHER" id="PTHR23502:SF68">
    <property type="entry name" value="MULTIDRUG TRANSPORTER, PUTATIVE (AFU_ORTHOLOGUE AFUA_3G01120)-RELATED"/>
    <property type="match status" value="1"/>
</dbReference>
<dbReference type="Gene3D" id="1.20.1250.20">
    <property type="entry name" value="MFS general substrate transporter like domains"/>
    <property type="match status" value="1"/>
</dbReference>
<evidence type="ECO:0000256" key="2">
    <source>
        <dbReference type="ARBA" id="ARBA00008335"/>
    </source>
</evidence>
<dbReference type="InterPro" id="IPR020846">
    <property type="entry name" value="MFS_dom"/>
</dbReference>
<comment type="similarity">
    <text evidence="2">Belongs to the major facilitator superfamily.</text>
</comment>
<dbReference type="PROSITE" id="PS50850">
    <property type="entry name" value="MFS"/>
    <property type="match status" value="1"/>
</dbReference>
<feature type="transmembrane region" description="Helical" evidence="8">
    <location>
        <begin position="156"/>
        <end position="175"/>
    </location>
</feature>
<name>A0AA39GR19_SARSR</name>
<feature type="transmembrane region" description="Helical" evidence="8">
    <location>
        <begin position="377"/>
        <end position="397"/>
    </location>
</feature>
<evidence type="ECO:0000256" key="8">
    <source>
        <dbReference type="SAM" id="Phobius"/>
    </source>
</evidence>
<evidence type="ECO:0000256" key="1">
    <source>
        <dbReference type="ARBA" id="ARBA00004141"/>
    </source>
</evidence>
<evidence type="ECO:0000256" key="7">
    <source>
        <dbReference type="SAM" id="MobiDB-lite"/>
    </source>
</evidence>
<evidence type="ECO:0000313" key="11">
    <source>
        <dbReference type="Proteomes" id="UP001175261"/>
    </source>
</evidence>
<keyword evidence="6" id="KW-0325">Glycoprotein</keyword>
<keyword evidence="3 8" id="KW-0812">Transmembrane</keyword>
<reference evidence="10" key="1">
    <citation type="submission" date="2022-10" db="EMBL/GenBank/DDBJ databases">
        <title>Determination and structural analysis of whole genome sequence of Sarocladium strictum F4-1.</title>
        <authorList>
            <person name="Hu L."/>
            <person name="Jiang Y."/>
        </authorList>
    </citation>
    <scope>NUCLEOTIDE SEQUENCE</scope>
    <source>
        <strain evidence="10">F4-1</strain>
    </source>
</reference>
<dbReference type="FunFam" id="1.20.1250.20:FF:000011">
    <property type="entry name" value="MFS multidrug transporter, putative"/>
    <property type="match status" value="1"/>
</dbReference>